<protein>
    <recommendedName>
        <fullName evidence="5">NB-ARC domain-containing protein</fullName>
    </recommendedName>
</protein>
<keyword evidence="2" id="KW-0472">Membrane</keyword>
<evidence type="ECO:0000313" key="4">
    <source>
        <dbReference type="Proteomes" id="UP001054889"/>
    </source>
</evidence>
<comment type="caution">
    <text evidence="3">The sequence shown here is derived from an EMBL/GenBank/DDBJ whole genome shotgun (WGS) entry which is preliminary data.</text>
</comment>
<evidence type="ECO:0008006" key="5">
    <source>
        <dbReference type="Google" id="ProtNLM"/>
    </source>
</evidence>
<dbReference type="Gene3D" id="1.10.8.430">
    <property type="entry name" value="Helical domain of apoptotic protease-activating factors"/>
    <property type="match status" value="1"/>
</dbReference>
<dbReference type="SUPFAM" id="SSF52540">
    <property type="entry name" value="P-loop containing nucleoside triphosphate hydrolases"/>
    <property type="match status" value="1"/>
</dbReference>
<keyword evidence="2" id="KW-0812">Transmembrane</keyword>
<dbReference type="GO" id="GO:0006952">
    <property type="term" value="P:defense response"/>
    <property type="evidence" value="ECO:0007669"/>
    <property type="project" value="UniProtKB-KW"/>
</dbReference>
<dbReference type="AlphaFoldDB" id="A0AAV5E283"/>
<reference evidence="3" key="1">
    <citation type="journal article" date="2018" name="DNA Res.">
        <title>Multiple hybrid de novo genome assembly of finger millet, an orphan allotetraploid crop.</title>
        <authorList>
            <person name="Hatakeyama M."/>
            <person name="Aluri S."/>
            <person name="Balachadran M.T."/>
            <person name="Sivarajan S.R."/>
            <person name="Patrignani A."/>
            <person name="Gruter S."/>
            <person name="Poveda L."/>
            <person name="Shimizu-Inatsugi R."/>
            <person name="Baeten J."/>
            <person name="Francoijs K.J."/>
            <person name="Nataraja K.N."/>
            <person name="Reddy Y.A.N."/>
            <person name="Phadnis S."/>
            <person name="Ravikumar R.L."/>
            <person name="Schlapbach R."/>
            <person name="Sreeman S.M."/>
            <person name="Shimizu K.K."/>
        </authorList>
    </citation>
    <scope>NUCLEOTIDE SEQUENCE</scope>
</reference>
<organism evidence="3 4">
    <name type="scientific">Eleusine coracana subsp. coracana</name>
    <dbReference type="NCBI Taxonomy" id="191504"/>
    <lineage>
        <taxon>Eukaryota</taxon>
        <taxon>Viridiplantae</taxon>
        <taxon>Streptophyta</taxon>
        <taxon>Embryophyta</taxon>
        <taxon>Tracheophyta</taxon>
        <taxon>Spermatophyta</taxon>
        <taxon>Magnoliopsida</taxon>
        <taxon>Liliopsida</taxon>
        <taxon>Poales</taxon>
        <taxon>Poaceae</taxon>
        <taxon>PACMAD clade</taxon>
        <taxon>Chloridoideae</taxon>
        <taxon>Cynodonteae</taxon>
        <taxon>Eleusininae</taxon>
        <taxon>Eleusine</taxon>
    </lineage>
</organism>
<keyword evidence="4" id="KW-1185">Reference proteome</keyword>
<proteinExistence type="predicted"/>
<keyword evidence="2" id="KW-1133">Transmembrane helix</keyword>
<dbReference type="InterPro" id="IPR042197">
    <property type="entry name" value="Apaf_helical"/>
</dbReference>
<sequence length="156" mass="17804">MILLRPNPLLQMTPFRDYTTLWWCLSSLPVITLVILLSLGVGKLAIRKILVAIEMPVEPISRVRKIPWSTRKAPGYILEEDAQRHRPLGEEDAWNLFKTKVHDEILESHPAFKELAKKIVQECQGLPVALVAFGQALSVRNDISEWGYVWNLFGTC</sequence>
<dbReference type="FunFam" id="1.10.8.430:FF:000003">
    <property type="entry name" value="Probable disease resistance protein At5g66910"/>
    <property type="match status" value="1"/>
</dbReference>
<reference evidence="3" key="2">
    <citation type="submission" date="2021-12" db="EMBL/GenBank/DDBJ databases">
        <title>Resequencing data analysis of finger millet.</title>
        <authorList>
            <person name="Hatakeyama M."/>
            <person name="Aluri S."/>
            <person name="Balachadran M.T."/>
            <person name="Sivarajan S.R."/>
            <person name="Poveda L."/>
            <person name="Shimizu-Inatsugi R."/>
            <person name="Schlapbach R."/>
            <person name="Sreeman S.M."/>
            <person name="Shimizu K.K."/>
        </authorList>
    </citation>
    <scope>NUCLEOTIDE SEQUENCE</scope>
</reference>
<keyword evidence="1" id="KW-0611">Plant defense</keyword>
<evidence type="ECO:0000256" key="1">
    <source>
        <dbReference type="ARBA" id="ARBA00022821"/>
    </source>
</evidence>
<gene>
    <name evidence="3" type="primary">gb03664</name>
    <name evidence="3" type="ORF">PR202_gb03664</name>
</gene>
<dbReference type="InterPro" id="IPR027417">
    <property type="entry name" value="P-loop_NTPase"/>
</dbReference>
<dbReference type="Proteomes" id="UP001054889">
    <property type="component" value="Unassembled WGS sequence"/>
</dbReference>
<dbReference type="EMBL" id="BQKI01000073">
    <property type="protein sequence ID" value="GJN16651.1"/>
    <property type="molecule type" value="Genomic_DNA"/>
</dbReference>
<evidence type="ECO:0000256" key="2">
    <source>
        <dbReference type="SAM" id="Phobius"/>
    </source>
</evidence>
<name>A0AAV5E283_ELECO</name>
<accession>A0AAV5E283</accession>
<feature type="transmembrane region" description="Helical" evidence="2">
    <location>
        <begin position="20"/>
        <end position="41"/>
    </location>
</feature>
<evidence type="ECO:0000313" key="3">
    <source>
        <dbReference type="EMBL" id="GJN16651.1"/>
    </source>
</evidence>
<dbReference type="GO" id="GO:0043531">
    <property type="term" value="F:ADP binding"/>
    <property type="evidence" value="ECO:0007669"/>
    <property type="project" value="InterPro"/>
</dbReference>